<dbReference type="AlphaFoldDB" id="M2R034"/>
<accession>M2R034</accession>
<feature type="region of interest" description="Disordered" evidence="1">
    <location>
        <begin position="87"/>
        <end position="144"/>
    </location>
</feature>
<reference evidence="2 3" key="1">
    <citation type="journal article" date="2012" name="Proc. Natl. Acad. Sci. U.S.A.">
        <title>Comparative genomics of Ceriporiopsis subvermispora and Phanerochaete chrysosporium provide insight into selective ligninolysis.</title>
        <authorList>
            <person name="Fernandez-Fueyo E."/>
            <person name="Ruiz-Duenas F.J."/>
            <person name="Ferreira P."/>
            <person name="Floudas D."/>
            <person name="Hibbett D.S."/>
            <person name="Canessa P."/>
            <person name="Larrondo L.F."/>
            <person name="James T.Y."/>
            <person name="Seelenfreund D."/>
            <person name="Lobos S."/>
            <person name="Polanco R."/>
            <person name="Tello M."/>
            <person name="Honda Y."/>
            <person name="Watanabe T."/>
            <person name="Watanabe T."/>
            <person name="Ryu J.S."/>
            <person name="Kubicek C.P."/>
            <person name="Schmoll M."/>
            <person name="Gaskell J."/>
            <person name="Hammel K.E."/>
            <person name="St John F.J."/>
            <person name="Vanden Wymelenberg A."/>
            <person name="Sabat G."/>
            <person name="Splinter BonDurant S."/>
            <person name="Syed K."/>
            <person name="Yadav J.S."/>
            <person name="Doddapaneni H."/>
            <person name="Subramanian V."/>
            <person name="Lavin J.L."/>
            <person name="Oguiza J.A."/>
            <person name="Perez G."/>
            <person name="Pisabarro A.G."/>
            <person name="Ramirez L."/>
            <person name="Santoyo F."/>
            <person name="Master E."/>
            <person name="Coutinho P.M."/>
            <person name="Henrissat B."/>
            <person name="Lombard V."/>
            <person name="Magnuson J.K."/>
            <person name="Kuees U."/>
            <person name="Hori C."/>
            <person name="Igarashi K."/>
            <person name="Samejima M."/>
            <person name="Held B.W."/>
            <person name="Barry K.W."/>
            <person name="LaButti K.M."/>
            <person name="Lapidus A."/>
            <person name="Lindquist E.A."/>
            <person name="Lucas S.M."/>
            <person name="Riley R."/>
            <person name="Salamov A.A."/>
            <person name="Hoffmeister D."/>
            <person name="Schwenk D."/>
            <person name="Hadar Y."/>
            <person name="Yarden O."/>
            <person name="de Vries R.P."/>
            <person name="Wiebenga A."/>
            <person name="Stenlid J."/>
            <person name="Eastwood D."/>
            <person name="Grigoriev I.V."/>
            <person name="Berka R.M."/>
            <person name="Blanchette R.A."/>
            <person name="Kersten P."/>
            <person name="Martinez A.T."/>
            <person name="Vicuna R."/>
            <person name="Cullen D."/>
        </authorList>
    </citation>
    <scope>NUCLEOTIDE SEQUENCE [LARGE SCALE GENOMIC DNA]</scope>
    <source>
        <strain evidence="2 3">B</strain>
    </source>
</reference>
<feature type="compositionally biased region" description="Polar residues" evidence="1">
    <location>
        <begin position="110"/>
        <end position="119"/>
    </location>
</feature>
<keyword evidence="3" id="KW-1185">Reference proteome</keyword>
<feature type="compositionally biased region" description="Basic and acidic residues" evidence="1">
    <location>
        <begin position="90"/>
        <end position="103"/>
    </location>
</feature>
<organism evidence="2 3">
    <name type="scientific">Ceriporiopsis subvermispora (strain B)</name>
    <name type="common">White-rot fungus</name>
    <name type="synonym">Gelatoporia subvermispora</name>
    <dbReference type="NCBI Taxonomy" id="914234"/>
    <lineage>
        <taxon>Eukaryota</taxon>
        <taxon>Fungi</taxon>
        <taxon>Dikarya</taxon>
        <taxon>Basidiomycota</taxon>
        <taxon>Agaricomycotina</taxon>
        <taxon>Agaricomycetes</taxon>
        <taxon>Polyporales</taxon>
        <taxon>Gelatoporiaceae</taxon>
        <taxon>Gelatoporia</taxon>
    </lineage>
</organism>
<name>M2R034_CERS8</name>
<proteinExistence type="predicted"/>
<gene>
    <name evidence="2" type="ORF">CERSUDRAFT_100281</name>
</gene>
<evidence type="ECO:0000256" key="1">
    <source>
        <dbReference type="SAM" id="MobiDB-lite"/>
    </source>
</evidence>
<dbReference type="HOGENOM" id="CLU_1796240_0_0_1"/>
<evidence type="ECO:0000313" key="3">
    <source>
        <dbReference type="Proteomes" id="UP000016930"/>
    </source>
</evidence>
<dbReference type="Proteomes" id="UP000016930">
    <property type="component" value="Unassembled WGS sequence"/>
</dbReference>
<dbReference type="EMBL" id="KB445817">
    <property type="protein sequence ID" value="EMD31612.1"/>
    <property type="molecule type" value="Genomic_DNA"/>
</dbReference>
<protein>
    <submittedName>
        <fullName evidence="2">Uncharacterized protein</fullName>
    </submittedName>
</protein>
<evidence type="ECO:0000313" key="2">
    <source>
        <dbReference type="EMBL" id="EMD31612.1"/>
    </source>
</evidence>
<sequence>MSQIHAMLLRDVTNVFTLTSAFSTPLFLLSLRQLADASANVISHSTFVRRGAPDMIQSQTSSLRFGSFVGNISESLDHNNENDDIDIAWDIDHTNQDDERSPDSARMSGSEGTSTSPISELSLGHAAEGSKQATEVPDIGPLAV</sequence>